<dbReference type="InterPro" id="IPR028015">
    <property type="entry name" value="CCDC84-like"/>
</dbReference>
<organism evidence="2 3">
    <name type="scientific">Ficedula albicollis</name>
    <name type="common">Collared flycatcher</name>
    <name type="synonym">Muscicapa albicollis</name>
    <dbReference type="NCBI Taxonomy" id="59894"/>
    <lineage>
        <taxon>Eukaryota</taxon>
        <taxon>Metazoa</taxon>
        <taxon>Chordata</taxon>
        <taxon>Craniata</taxon>
        <taxon>Vertebrata</taxon>
        <taxon>Euteleostomi</taxon>
        <taxon>Archelosauria</taxon>
        <taxon>Archosauria</taxon>
        <taxon>Dinosauria</taxon>
        <taxon>Saurischia</taxon>
        <taxon>Theropoda</taxon>
        <taxon>Coelurosauria</taxon>
        <taxon>Aves</taxon>
        <taxon>Neognathae</taxon>
        <taxon>Neoaves</taxon>
        <taxon>Telluraves</taxon>
        <taxon>Australaves</taxon>
        <taxon>Passeriformes</taxon>
        <taxon>Muscicapidae</taxon>
        <taxon>Ficedula</taxon>
    </lineage>
</organism>
<evidence type="ECO:0000256" key="1">
    <source>
        <dbReference type="SAM" id="MobiDB-lite"/>
    </source>
</evidence>
<dbReference type="GO" id="GO:0010826">
    <property type="term" value="P:negative regulation of centrosome duplication"/>
    <property type="evidence" value="ECO:0007669"/>
    <property type="project" value="Ensembl"/>
</dbReference>
<dbReference type="PANTHER" id="PTHR31198">
    <property type="entry name" value="COILED-COIL DOMAIN-CONTAINING PROTEIN 84"/>
    <property type="match status" value="1"/>
</dbReference>
<dbReference type="GeneTree" id="ENSGT00390000007799"/>
<dbReference type="Proteomes" id="UP000016665">
    <property type="component" value="Chromosome 24"/>
</dbReference>
<keyword evidence="3" id="KW-1185">Reference proteome</keyword>
<evidence type="ECO:0000313" key="2">
    <source>
        <dbReference type="Ensembl" id="ENSFALP00000017887.1"/>
    </source>
</evidence>
<dbReference type="GO" id="GO:0000398">
    <property type="term" value="P:mRNA splicing, via spliceosome"/>
    <property type="evidence" value="ECO:0007669"/>
    <property type="project" value="Ensembl"/>
</dbReference>
<dbReference type="GO" id="GO:0051304">
    <property type="term" value="P:chromosome separation"/>
    <property type="evidence" value="ECO:0007669"/>
    <property type="project" value="Ensembl"/>
</dbReference>
<gene>
    <name evidence="2" type="primary">CENATAC</name>
</gene>
<proteinExistence type="predicted"/>
<reference evidence="2" key="3">
    <citation type="submission" date="2025-09" db="UniProtKB">
        <authorList>
            <consortium name="Ensembl"/>
        </authorList>
    </citation>
    <scope>IDENTIFICATION</scope>
</reference>
<dbReference type="Pfam" id="PF14968">
    <property type="entry name" value="CCDC84"/>
    <property type="match status" value="2"/>
</dbReference>
<dbReference type="PANTHER" id="PTHR31198:SF1">
    <property type="entry name" value="CENTROSOMAL AT-AC SPLICING FACTOR"/>
    <property type="match status" value="1"/>
</dbReference>
<feature type="region of interest" description="Disordered" evidence="1">
    <location>
        <begin position="34"/>
        <end position="125"/>
    </location>
</feature>
<accession>A0A803V581</accession>
<sequence>MSSCLIRDCLREETDPHVAPASFQAVVESDKITPEPPFLQAKQSQLPQPLLVRTPAPAPAPVSWPFSGREPHVRDTAGRQSHTRPRRDSPSPSARVEGRRCPGRQRKAPPEGPGPPEGPAIAEGPGLHDGRVWCPCCGRGVRRDGRRGGLALLQAGLMQHLAGPEHRRETARFWRENRAEAALRERCLVPAEEYEHFAQALERALAEHQQREEERILQVASVTPAAARPALAPPHPQASYCRDSPCAAEEPGPSGMQTGPDLARMESGKVLTFIGHQVGVTGAKPPWLIEEEDGSQQQIGPSYEEFLKHSEQLTHLLLKKLPVERVGANFDHTCQTSDSWLPSFGRVWNHGRRWQSRHQFRTESGEKKKKR</sequence>
<reference evidence="2" key="2">
    <citation type="submission" date="2025-08" db="UniProtKB">
        <authorList>
            <consortium name="Ensembl"/>
        </authorList>
    </citation>
    <scope>IDENTIFICATION</scope>
</reference>
<dbReference type="Ensembl" id="ENSFALT00000038372.1">
    <property type="protein sequence ID" value="ENSFALP00000017887.1"/>
    <property type="gene ID" value="ENSFALG00000009846.2"/>
</dbReference>
<dbReference type="GO" id="GO:0005813">
    <property type="term" value="C:centrosome"/>
    <property type="evidence" value="ECO:0007669"/>
    <property type="project" value="Ensembl"/>
</dbReference>
<protein>
    <submittedName>
        <fullName evidence="2">Centrosomal AT-AC splicing factor</fullName>
    </submittedName>
</protein>
<evidence type="ECO:0000313" key="3">
    <source>
        <dbReference type="Proteomes" id="UP000016665"/>
    </source>
</evidence>
<dbReference type="GO" id="GO:0042176">
    <property type="term" value="P:regulation of protein catabolic process"/>
    <property type="evidence" value="ECO:0007669"/>
    <property type="project" value="Ensembl"/>
</dbReference>
<name>A0A803V581_FICAL</name>
<feature type="region of interest" description="Disordered" evidence="1">
    <location>
        <begin position="229"/>
        <end position="254"/>
    </location>
</feature>
<reference evidence="2 3" key="1">
    <citation type="journal article" date="2012" name="Nature">
        <title>The genomic landscape of species divergence in Ficedula flycatchers.</title>
        <authorList>
            <person name="Ellegren H."/>
            <person name="Smeds L."/>
            <person name="Burri R."/>
            <person name="Olason P.I."/>
            <person name="Backstrom N."/>
            <person name="Kawakami T."/>
            <person name="Kunstner A."/>
            <person name="Makinen H."/>
            <person name="Nadachowska-Brzyska K."/>
            <person name="Qvarnstrom A."/>
            <person name="Uebbing S."/>
            <person name="Wolf J.B."/>
        </authorList>
    </citation>
    <scope>NUCLEOTIDE SEQUENCE [LARGE SCALE GENOMIC DNA]</scope>
</reference>
<dbReference type="AlphaFoldDB" id="A0A803V581"/>